<keyword evidence="3" id="KW-1185">Reference proteome</keyword>
<dbReference type="AlphaFoldDB" id="A0A5E4N709"/>
<proteinExistence type="predicted"/>
<dbReference type="Proteomes" id="UP000325440">
    <property type="component" value="Unassembled WGS sequence"/>
</dbReference>
<reference evidence="2 3" key="1">
    <citation type="submission" date="2019-08" db="EMBL/GenBank/DDBJ databases">
        <authorList>
            <person name="Alioto T."/>
            <person name="Alioto T."/>
            <person name="Gomez Garrido J."/>
        </authorList>
    </citation>
    <scope>NUCLEOTIDE SEQUENCE [LARGE SCALE GENOMIC DNA]</scope>
</reference>
<name>A0A5E4N709_9HEMI</name>
<dbReference type="EMBL" id="CABPRJ010001904">
    <property type="protein sequence ID" value="VVC40453.1"/>
    <property type="molecule type" value="Genomic_DNA"/>
</dbReference>
<evidence type="ECO:0000313" key="3">
    <source>
        <dbReference type="Proteomes" id="UP000325440"/>
    </source>
</evidence>
<evidence type="ECO:0000313" key="2">
    <source>
        <dbReference type="EMBL" id="VVC40453.1"/>
    </source>
</evidence>
<protein>
    <submittedName>
        <fullName evidence="2">Uncharacterized protein</fullName>
    </submittedName>
</protein>
<gene>
    <name evidence="2" type="ORF">CINCED_3A020664</name>
</gene>
<evidence type="ECO:0000256" key="1">
    <source>
        <dbReference type="SAM" id="Phobius"/>
    </source>
</evidence>
<feature type="transmembrane region" description="Helical" evidence="1">
    <location>
        <begin position="20"/>
        <end position="45"/>
    </location>
</feature>
<keyword evidence="1" id="KW-0472">Membrane</keyword>
<sequence>MISCKWTSAGSDVPSGGSMYFLTLSGRTAFSFAIRLVYAIALYAYRANTPDKHIEATIAAKITCVHVIGNIVYRARVTFLRGKNGRKSRIIAVLSSFTSILTAEANNFFHKSTTAVATLLIQTGSLK</sequence>
<keyword evidence="1" id="KW-0812">Transmembrane</keyword>
<keyword evidence="1" id="KW-1133">Transmembrane helix</keyword>
<accession>A0A5E4N709</accession>
<organism evidence="2 3">
    <name type="scientific">Cinara cedri</name>
    <dbReference type="NCBI Taxonomy" id="506608"/>
    <lineage>
        <taxon>Eukaryota</taxon>
        <taxon>Metazoa</taxon>
        <taxon>Ecdysozoa</taxon>
        <taxon>Arthropoda</taxon>
        <taxon>Hexapoda</taxon>
        <taxon>Insecta</taxon>
        <taxon>Pterygota</taxon>
        <taxon>Neoptera</taxon>
        <taxon>Paraneoptera</taxon>
        <taxon>Hemiptera</taxon>
        <taxon>Sternorrhyncha</taxon>
        <taxon>Aphidomorpha</taxon>
        <taxon>Aphidoidea</taxon>
        <taxon>Aphididae</taxon>
        <taxon>Lachninae</taxon>
        <taxon>Cinara</taxon>
    </lineage>
</organism>